<protein>
    <submittedName>
        <fullName evidence="1">Uncharacterized protein</fullName>
    </submittedName>
</protein>
<dbReference type="EMBL" id="BOPB01000026">
    <property type="protein sequence ID" value="GIJ23628.1"/>
    <property type="molecule type" value="Genomic_DNA"/>
</dbReference>
<dbReference type="Gene3D" id="2.120.10.30">
    <property type="entry name" value="TolB, C-terminal domain"/>
    <property type="match status" value="1"/>
</dbReference>
<reference evidence="1 2" key="1">
    <citation type="submission" date="2021-01" db="EMBL/GenBank/DDBJ databases">
        <title>Whole genome shotgun sequence of Verrucosispora lutea NBRC 106530.</title>
        <authorList>
            <person name="Komaki H."/>
            <person name="Tamura T."/>
        </authorList>
    </citation>
    <scope>NUCLEOTIDE SEQUENCE [LARGE SCALE GENOMIC DNA]</scope>
    <source>
        <strain evidence="1 2">NBRC 106530</strain>
    </source>
</reference>
<dbReference type="InterPro" id="IPR011042">
    <property type="entry name" value="6-blade_b-propeller_TolB-like"/>
</dbReference>
<comment type="caution">
    <text evidence="1">The sequence shown here is derived from an EMBL/GenBank/DDBJ whole genome shotgun (WGS) entry which is preliminary data.</text>
</comment>
<proteinExistence type="predicted"/>
<evidence type="ECO:0000313" key="1">
    <source>
        <dbReference type="EMBL" id="GIJ23628.1"/>
    </source>
</evidence>
<gene>
    <name evidence="1" type="ORF">Vlu01_42520</name>
</gene>
<name>A0ABQ4J0V3_9ACTN</name>
<dbReference type="PROSITE" id="PS51257">
    <property type="entry name" value="PROKAR_LIPOPROTEIN"/>
    <property type="match status" value="1"/>
</dbReference>
<accession>A0ABQ4J0V3</accession>
<dbReference type="Proteomes" id="UP000643165">
    <property type="component" value="Unassembled WGS sequence"/>
</dbReference>
<dbReference type="SUPFAM" id="SSF75011">
    <property type="entry name" value="3-carboxy-cis,cis-mucoante lactonizing enzyme"/>
    <property type="match status" value="1"/>
</dbReference>
<keyword evidence="2" id="KW-1185">Reference proteome</keyword>
<evidence type="ECO:0000313" key="2">
    <source>
        <dbReference type="Proteomes" id="UP000643165"/>
    </source>
</evidence>
<organism evidence="1 2">
    <name type="scientific">Micromonospora lutea</name>
    <dbReference type="NCBI Taxonomy" id="419825"/>
    <lineage>
        <taxon>Bacteria</taxon>
        <taxon>Bacillati</taxon>
        <taxon>Actinomycetota</taxon>
        <taxon>Actinomycetes</taxon>
        <taxon>Micromonosporales</taxon>
        <taxon>Micromonosporaceae</taxon>
        <taxon>Micromonospora</taxon>
    </lineage>
</organism>
<sequence>MAGMRGTRWTGLTGLLVLTVVTGCTGTGAESTELPARAVSLPAEVRGLGPAVLAVPVADDRRTDLVGLLAVERFGDDLAGQQLARRHAEVAFGDPRYPTVARGLGDDRRDALLVDGRLREITLPDHVFARRATGVGDTLTVTASRCLAVTGDGTITQPAVESSCTIARGGVVWRDRSEDRYGAIDLATGAASRAIALPSHPIAASPDGRYLAALTTDRPRQLVIADTRTGRTEPTVTVSGTDVPGVFTKDGFAVLHRVGNVRTISLVTPDKDVRTLLTPVGEVAFAPDGRRALVIDTRSGTGRIAVLDLQTGTVTPVVDGGADRSGTQLPPVTGAVTATASGDTALVVELAAGPDTGLRAPRPSRTWSVRLSTATATSHPNTPEAAAVRVLEHDAPPANATAVTALSFRPDGTTLTLSPDGTVTSAPPTATPRATLGHGAVLHTLTDDNGNERADRLLVTDASGNRTEVPTGAGPDQRVDTVLLTPDTEHLLISLRATRGGQKPGNLDAVVIVRRDGTGKPVTIYQGAILASLGITPTDSPQ</sequence>